<dbReference type="EMBL" id="JADEZV010000001">
    <property type="protein sequence ID" value="MBE9390753.1"/>
    <property type="molecule type" value="Genomic_DNA"/>
</dbReference>
<accession>A0A843A7I1</accession>
<dbReference type="RefSeq" id="WP_014558526.1">
    <property type="nucleotide sequence ID" value="NZ_JADEZV010000001.1"/>
</dbReference>
<protein>
    <submittedName>
        <fullName evidence="1">Uncharacterized protein</fullName>
    </submittedName>
</protein>
<proteinExistence type="predicted"/>
<gene>
    <name evidence="1" type="ORF">IOK49_01460</name>
</gene>
<name>A0A843A7I1_9CREN</name>
<comment type="caution">
    <text evidence="1">The sequence shown here is derived from an EMBL/GenBank/DDBJ whole genome shotgun (WGS) entry which is preliminary data.</text>
</comment>
<dbReference type="GeneID" id="43501080"/>
<evidence type="ECO:0000313" key="2">
    <source>
        <dbReference type="Proteomes" id="UP000652307"/>
    </source>
</evidence>
<sequence>MSEYRRGDQEIINFLKNLISKKIRVCFISSYWRLALYMQQCSKTM</sequence>
<dbReference type="AlphaFoldDB" id="A0A843A7I1"/>
<evidence type="ECO:0000313" key="1">
    <source>
        <dbReference type="EMBL" id="MBE9390753.1"/>
    </source>
</evidence>
<organism evidence="1 2">
    <name type="scientific">Fervidicoccus fontis</name>
    <dbReference type="NCBI Taxonomy" id="683846"/>
    <lineage>
        <taxon>Archaea</taxon>
        <taxon>Thermoproteota</taxon>
        <taxon>Thermoprotei</taxon>
        <taxon>Fervidicoccales</taxon>
        <taxon>Fervidicoccaceae</taxon>
        <taxon>Fervidicoccus</taxon>
    </lineage>
</organism>
<reference evidence="1" key="1">
    <citation type="submission" date="2020-10" db="EMBL/GenBank/DDBJ databases">
        <title>Fervidococcus fontis strain 3639Fd - the first crenarchaeon capable of growth on lipids.</title>
        <authorList>
            <person name="Kochetkova T.V."/>
            <person name="Elcheninov A.G."/>
            <person name="Toschakov S.V."/>
            <person name="Kublanov I.V."/>
        </authorList>
    </citation>
    <scope>NUCLEOTIDE SEQUENCE</scope>
    <source>
        <strain evidence="1">3639Fd</strain>
    </source>
</reference>
<dbReference type="Proteomes" id="UP000652307">
    <property type="component" value="Unassembled WGS sequence"/>
</dbReference>